<reference evidence="2 3" key="1">
    <citation type="journal article" date="2022" name="Nat. Plants">
        <title>Genomes of leafy and leafless Platanthera orchids illuminate the evolution of mycoheterotrophy.</title>
        <authorList>
            <person name="Li M.H."/>
            <person name="Liu K.W."/>
            <person name="Li Z."/>
            <person name="Lu H.C."/>
            <person name="Ye Q.L."/>
            <person name="Zhang D."/>
            <person name="Wang J.Y."/>
            <person name="Li Y.F."/>
            <person name="Zhong Z.M."/>
            <person name="Liu X."/>
            <person name="Yu X."/>
            <person name="Liu D.K."/>
            <person name="Tu X.D."/>
            <person name="Liu B."/>
            <person name="Hao Y."/>
            <person name="Liao X.Y."/>
            <person name="Jiang Y.T."/>
            <person name="Sun W.H."/>
            <person name="Chen J."/>
            <person name="Chen Y.Q."/>
            <person name="Ai Y."/>
            <person name="Zhai J.W."/>
            <person name="Wu S.S."/>
            <person name="Zhou Z."/>
            <person name="Hsiao Y.Y."/>
            <person name="Wu W.L."/>
            <person name="Chen Y.Y."/>
            <person name="Lin Y.F."/>
            <person name="Hsu J.L."/>
            <person name="Li C.Y."/>
            <person name="Wang Z.W."/>
            <person name="Zhao X."/>
            <person name="Zhong W.Y."/>
            <person name="Ma X.K."/>
            <person name="Ma L."/>
            <person name="Huang J."/>
            <person name="Chen G.Z."/>
            <person name="Huang M.Z."/>
            <person name="Huang L."/>
            <person name="Peng D.H."/>
            <person name="Luo Y.B."/>
            <person name="Zou S.Q."/>
            <person name="Chen S.P."/>
            <person name="Lan S."/>
            <person name="Tsai W.C."/>
            <person name="Van de Peer Y."/>
            <person name="Liu Z.J."/>
        </authorList>
    </citation>
    <scope>NUCLEOTIDE SEQUENCE [LARGE SCALE GENOMIC DNA]</scope>
    <source>
        <strain evidence="2">Lor287</strain>
    </source>
</reference>
<dbReference type="Pfam" id="PF12767">
    <property type="entry name" value="SAGA-Tad1"/>
    <property type="match status" value="1"/>
</dbReference>
<dbReference type="AlphaFoldDB" id="A0AAP0BF20"/>
<accession>A0AAP0BF20</accession>
<dbReference type="GO" id="GO:0000124">
    <property type="term" value="C:SAGA complex"/>
    <property type="evidence" value="ECO:0007669"/>
    <property type="project" value="TreeGrafter"/>
</dbReference>
<feature type="compositionally biased region" description="Polar residues" evidence="1">
    <location>
        <begin position="84"/>
        <end position="105"/>
    </location>
</feature>
<evidence type="ECO:0008006" key="4">
    <source>
        <dbReference type="Google" id="ProtNLM"/>
    </source>
</evidence>
<keyword evidence="3" id="KW-1185">Reference proteome</keyword>
<dbReference type="EMBL" id="JBBWWQ010000010">
    <property type="protein sequence ID" value="KAK8936570.1"/>
    <property type="molecule type" value="Genomic_DNA"/>
</dbReference>
<dbReference type="PANTHER" id="PTHR21277">
    <property type="entry name" value="TRANSCRIPTIONAL ADAPTER 1"/>
    <property type="match status" value="1"/>
</dbReference>
<sequence length="366" mass="40884">MPAKRQFSRVDTMSLKLQIVKKLGRQKAEKYFFNLRRLLNLKISKMEFDKFCFSIMGKETVRFHNFFIRSIISNACFSHEPTSRHTATGHSRSTITSNGQFNDILSMSPRKGRSISSRDRRLNDRPSPLGPHGKILSGNVVEFTNSCDVQRSREQQSAPEMISIGSKALLEVVSVEDGEEVEQVRCSPSIQSRSPVRAPLGIGLSVGSLYCRDTPGCYSSFLHPGKSEVPELCRTSLMLPDMPSLGKRLAHRLETEGLGLAVDYISSLNNGLDAYLKRMIKPCLELARSRCGKNNSSGLNNNLSVTSNNFHLGVNGLWHGEDMRSSNHCYSASMADFRVAMQSNPQLLGVDWPVQLEKICIYSSED</sequence>
<evidence type="ECO:0000313" key="3">
    <source>
        <dbReference type="Proteomes" id="UP001418222"/>
    </source>
</evidence>
<gene>
    <name evidence="2" type="ORF">KSP39_PZI012700</name>
</gene>
<dbReference type="PANTHER" id="PTHR21277:SF44">
    <property type="entry name" value="TRANSCRIPTIONAL REGULATOR OF RNA POLII, SAGA, SUBUNIT"/>
    <property type="match status" value="1"/>
</dbReference>
<dbReference type="GO" id="GO:0003713">
    <property type="term" value="F:transcription coactivator activity"/>
    <property type="evidence" value="ECO:0007669"/>
    <property type="project" value="TreeGrafter"/>
</dbReference>
<comment type="caution">
    <text evidence="2">The sequence shown here is derived from an EMBL/GenBank/DDBJ whole genome shotgun (WGS) entry which is preliminary data.</text>
</comment>
<dbReference type="GO" id="GO:0006357">
    <property type="term" value="P:regulation of transcription by RNA polymerase II"/>
    <property type="evidence" value="ECO:0007669"/>
    <property type="project" value="TreeGrafter"/>
</dbReference>
<organism evidence="2 3">
    <name type="scientific">Platanthera zijinensis</name>
    <dbReference type="NCBI Taxonomy" id="2320716"/>
    <lineage>
        <taxon>Eukaryota</taxon>
        <taxon>Viridiplantae</taxon>
        <taxon>Streptophyta</taxon>
        <taxon>Embryophyta</taxon>
        <taxon>Tracheophyta</taxon>
        <taxon>Spermatophyta</taxon>
        <taxon>Magnoliopsida</taxon>
        <taxon>Liliopsida</taxon>
        <taxon>Asparagales</taxon>
        <taxon>Orchidaceae</taxon>
        <taxon>Orchidoideae</taxon>
        <taxon>Orchideae</taxon>
        <taxon>Orchidinae</taxon>
        <taxon>Platanthera</taxon>
    </lineage>
</organism>
<feature type="region of interest" description="Disordered" evidence="1">
    <location>
        <begin position="82"/>
        <end position="135"/>
    </location>
</feature>
<name>A0AAP0BF20_9ASPA</name>
<evidence type="ECO:0000313" key="2">
    <source>
        <dbReference type="EMBL" id="KAK8936570.1"/>
    </source>
</evidence>
<dbReference type="Proteomes" id="UP001418222">
    <property type="component" value="Unassembled WGS sequence"/>
</dbReference>
<protein>
    <recommendedName>
        <fullName evidence="4">Transcriptional adapter 1</fullName>
    </recommendedName>
</protein>
<dbReference type="InterPro" id="IPR024738">
    <property type="entry name" value="Hfi1/Tada1"/>
</dbReference>
<evidence type="ECO:0000256" key="1">
    <source>
        <dbReference type="SAM" id="MobiDB-lite"/>
    </source>
</evidence>
<proteinExistence type="predicted"/>